<keyword evidence="3" id="KW-0408">Iron</keyword>
<dbReference type="PANTHER" id="PTHR16740">
    <property type="entry name" value="CYTOCHROME B5-RELATED PROTEIN-RELATED"/>
    <property type="match status" value="1"/>
</dbReference>
<dbReference type="InterPro" id="IPR005804">
    <property type="entry name" value="FA_desaturase_dom"/>
</dbReference>
<dbReference type="GO" id="GO:0006629">
    <property type="term" value="P:lipid metabolic process"/>
    <property type="evidence" value="ECO:0007669"/>
    <property type="project" value="InterPro"/>
</dbReference>
<organism evidence="8">
    <name type="scientific">Timema cristinae</name>
    <name type="common">Walking stick</name>
    <dbReference type="NCBI Taxonomy" id="61476"/>
    <lineage>
        <taxon>Eukaryota</taxon>
        <taxon>Metazoa</taxon>
        <taxon>Ecdysozoa</taxon>
        <taxon>Arthropoda</taxon>
        <taxon>Hexapoda</taxon>
        <taxon>Insecta</taxon>
        <taxon>Pterygota</taxon>
        <taxon>Neoptera</taxon>
        <taxon>Polyneoptera</taxon>
        <taxon>Phasmatodea</taxon>
        <taxon>Timematodea</taxon>
        <taxon>Timematoidea</taxon>
        <taxon>Timematidae</taxon>
        <taxon>Timema</taxon>
    </lineage>
</organism>
<dbReference type="SUPFAM" id="SSF55856">
    <property type="entry name" value="Cytochrome b5-like heme/steroid binding domain"/>
    <property type="match status" value="1"/>
</dbReference>
<sequence length="555" mass="63077">MDSTTVFYNALEGRGPTFTATDMYNLHLYIMNKLRNSRLDTFWIPSEHNPADFTSRLETVTMLRRLTSDAFWPVAVPPAFQSATGYIRNRLGGLGTQVTGGETQQGERHYCFTVLQKMGEDNSNDLGLYFQLHLLSVPKEPVSSSLPGLWKYPTNRDDAIKSSTSWIKGKQADDGAEGLWRVRDDLYDLSGFVDKHPGGAEWLEITKGTDITEAFEVHHLNPSAEKHLKQLHVRRAKSPRNSPYTFREDGFYKTLKKKVRVVLGDDYSGPTFESKLITDLLLTGTLVSSVLSAACRSYSLAVVSGAFLALTAIAAHNFFHQKDNFRMYYFHLCFLSSRDWRISHSLSHHIYPNSVLDLEVSIFEPFFHWLPDPSKTWFSRYGSWLYSPIIYREPKMVTAPDALSFIIPVVMMFCGGSGLKDTLLLWSTVLISSSFFFGLIGLNAGHHHPEVFHDGDTPRKDMDWGLFQLDAVRDRKEVMSCTFLALVSFGHHALHHLFPSLDHGRLQQLYPALEDTCKEFGIPFEVSTVWEMLSGQFRQLARTEPNPLPPGHQHR</sequence>
<comment type="function">
    <text evidence="4">May play a role in muscle cell metabolism.</text>
</comment>
<dbReference type="AlphaFoldDB" id="A0A7R9CH42"/>
<feature type="transmembrane region" description="Helical" evidence="6">
    <location>
        <begin position="402"/>
        <end position="419"/>
    </location>
</feature>
<dbReference type="Pfam" id="PF00173">
    <property type="entry name" value="Cyt-b5"/>
    <property type="match status" value="1"/>
</dbReference>
<evidence type="ECO:0000256" key="6">
    <source>
        <dbReference type="SAM" id="Phobius"/>
    </source>
</evidence>
<dbReference type="InterPro" id="IPR001199">
    <property type="entry name" value="Cyt_B5-like_heme/steroid-bd"/>
</dbReference>
<evidence type="ECO:0000256" key="1">
    <source>
        <dbReference type="ARBA" id="ARBA00022617"/>
    </source>
</evidence>
<dbReference type="PROSITE" id="PS50255">
    <property type="entry name" value="CYTOCHROME_B5_2"/>
    <property type="match status" value="1"/>
</dbReference>
<keyword evidence="6" id="KW-0472">Membrane</keyword>
<evidence type="ECO:0000256" key="2">
    <source>
        <dbReference type="ARBA" id="ARBA00022723"/>
    </source>
</evidence>
<dbReference type="InterPro" id="IPR036400">
    <property type="entry name" value="Cyt_B5-like_heme/steroid_sf"/>
</dbReference>
<evidence type="ECO:0000256" key="3">
    <source>
        <dbReference type="ARBA" id="ARBA00023004"/>
    </source>
</evidence>
<evidence type="ECO:0000259" key="7">
    <source>
        <dbReference type="PROSITE" id="PS50255"/>
    </source>
</evidence>
<keyword evidence="6" id="KW-0812">Transmembrane</keyword>
<evidence type="ECO:0000256" key="4">
    <source>
        <dbReference type="ARBA" id="ARBA00055674"/>
    </source>
</evidence>
<dbReference type="InterPro" id="IPR053100">
    <property type="entry name" value="Cytochrome_b5-related"/>
</dbReference>
<keyword evidence="2" id="KW-0479">Metal-binding</keyword>
<dbReference type="PROSITE" id="PS00191">
    <property type="entry name" value="CYTOCHROME_B5_1"/>
    <property type="match status" value="1"/>
</dbReference>
<dbReference type="Gene3D" id="3.10.120.10">
    <property type="entry name" value="Cytochrome b5-like heme/steroid binding domain"/>
    <property type="match status" value="1"/>
</dbReference>
<dbReference type="PANTHER" id="PTHR16740:SF1">
    <property type="entry name" value="CYTOCHROME B5-RELATED PROTEIN-RELATED"/>
    <property type="match status" value="1"/>
</dbReference>
<dbReference type="InterPro" id="IPR018506">
    <property type="entry name" value="Cyt_B5_heme-BS"/>
</dbReference>
<dbReference type="FunFam" id="3.10.120.10:FF:000020">
    <property type="entry name" value="Cytochrome b5-related protein"/>
    <property type="match status" value="1"/>
</dbReference>
<dbReference type="SMART" id="SM01117">
    <property type="entry name" value="Cyt-b5"/>
    <property type="match status" value="1"/>
</dbReference>
<dbReference type="Pfam" id="PF00487">
    <property type="entry name" value="FA_desaturase"/>
    <property type="match status" value="1"/>
</dbReference>
<keyword evidence="1" id="KW-0349">Heme</keyword>
<accession>A0A7R9CH42</accession>
<evidence type="ECO:0000313" key="8">
    <source>
        <dbReference type="EMBL" id="CAD7394599.1"/>
    </source>
</evidence>
<feature type="transmembrane region" description="Helical" evidence="6">
    <location>
        <begin position="298"/>
        <end position="319"/>
    </location>
</feature>
<keyword evidence="6" id="KW-1133">Transmembrane helix</keyword>
<reference evidence="8" key="1">
    <citation type="submission" date="2020-11" db="EMBL/GenBank/DDBJ databases">
        <authorList>
            <person name="Tran Van P."/>
        </authorList>
    </citation>
    <scope>NUCLEOTIDE SEQUENCE</scope>
</reference>
<dbReference type="EMBL" id="OC317021">
    <property type="protein sequence ID" value="CAD7394599.1"/>
    <property type="molecule type" value="Genomic_DNA"/>
</dbReference>
<dbReference type="GO" id="GO:0046872">
    <property type="term" value="F:metal ion binding"/>
    <property type="evidence" value="ECO:0007669"/>
    <property type="project" value="UniProtKB-KW"/>
</dbReference>
<name>A0A7R9CH42_TIMCR</name>
<feature type="domain" description="Cytochrome b5 heme-binding" evidence="7">
    <location>
        <begin position="170"/>
        <end position="237"/>
    </location>
</feature>
<feature type="transmembrane region" description="Helical" evidence="6">
    <location>
        <begin position="425"/>
        <end position="444"/>
    </location>
</feature>
<dbReference type="GO" id="GO:0020037">
    <property type="term" value="F:heme binding"/>
    <property type="evidence" value="ECO:0007669"/>
    <property type="project" value="InterPro"/>
</dbReference>
<proteinExistence type="predicted"/>
<protein>
    <recommendedName>
        <fullName evidence="5">Cytochrome b5-related protein</fullName>
    </recommendedName>
</protein>
<gene>
    <name evidence="8" type="ORF">TCEB3V08_LOCUS2519</name>
</gene>
<evidence type="ECO:0000256" key="5">
    <source>
        <dbReference type="ARBA" id="ARBA00073492"/>
    </source>
</evidence>